<dbReference type="Pfam" id="PF21006">
    <property type="entry name" value="NHase_beta_N"/>
    <property type="match status" value="1"/>
</dbReference>
<dbReference type="NCBIfam" id="TIGR03888">
    <property type="entry name" value="nitrile_beta"/>
    <property type="match status" value="1"/>
</dbReference>
<comment type="similarity">
    <text evidence="2">Belongs to the nitrile hydratase subunit beta family.</text>
</comment>
<dbReference type="EMBL" id="UINC01001150">
    <property type="protein sequence ID" value="SUZ72491.1"/>
    <property type="molecule type" value="Genomic_DNA"/>
</dbReference>
<evidence type="ECO:0000313" key="9">
    <source>
        <dbReference type="EMBL" id="SUZ72491.1"/>
    </source>
</evidence>
<sequence length="237" mass="25961">MSGDLGIHDLGGTQGWGEVPHSPDEPAFHSDWERRVFGLMFQVLRRTATRPGEMRYAIERLDREDYFDHGGYYGRWEAVMEVLLEEYGHLASGELDDLVGATKGTGPAHRASPVGQKDPNQLPADRTTPTPGGRTVRRDLAEPPKFAVGDSVVALGHNETGHTRLPKYVSGVVGTVVKIHPAEVLPDSTAHDLGERPQHVLCVAYRAEDLWGSEAEVDVVINVDLYENYLTAAGEAV</sequence>
<dbReference type="Gene3D" id="2.30.30.50">
    <property type="match status" value="1"/>
</dbReference>
<feature type="region of interest" description="Disordered" evidence="6">
    <location>
        <begin position="101"/>
        <end position="141"/>
    </location>
</feature>
<dbReference type="InterPro" id="IPR008990">
    <property type="entry name" value="Elect_transpt_acc-like_dom_sf"/>
</dbReference>
<comment type="catalytic activity">
    <reaction evidence="5">
        <text>an aliphatic primary amide = an aliphatic nitrile + H2O</text>
        <dbReference type="Rhea" id="RHEA:12673"/>
        <dbReference type="ChEBI" id="CHEBI:15377"/>
        <dbReference type="ChEBI" id="CHEBI:65285"/>
        <dbReference type="ChEBI" id="CHEBI:80291"/>
        <dbReference type="EC" id="4.2.1.84"/>
    </reaction>
</comment>
<reference evidence="9" key="1">
    <citation type="submission" date="2018-05" db="EMBL/GenBank/DDBJ databases">
        <authorList>
            <person name="Lanie J.A."/>
            <person name="Ng W.-L."/>
            <person name="Kazmierczak K.M."/>
            <person name="Andrzejewski T.M."/>
            <person name="Davidsen T.M."/>
            <person name="Wayne K.J."/>
            <person name="Tettelin H."/>
            <person name="Glass J.I."/>
            <person name="Rusch D."/>
            <person name="Podicherti R."/>
            <person name="Tsui H.-C.T."/>
            <person name="Winkler M.E."/>
        </authorList>
    </citation>
    <scope>NUCLEOTIDE SEQUENCE</scope>
</reference>
<dbReference type="InterPro" id="IPR003168">
    <property type="entry name" value="Nitrile_hydratase_bsu"/>
</dbReference>
<dbReference type="Pfam" id="PF02211">
    <property type="entry name" value="NHase_beta_C"/>
    <property type="match status" value="1"/>
</dbReference>
<evidence type="ECO:0000259" key="8">
    <source>
        <dbReference type="Pfam" id="PF21006"/>
    </source>
</evidence>
<feature type="domain" description="Nitrile hydratase beta subunit" evidence="7">
    <location>
        <begin position="137"/>
        <end position="231"/>
    </location>
</feature>
<name>A0A381PZJ4_9ZZZZ</name>
<feature type="domain" description="Nitrile hydratase beta subunit-like N-terminal" evidence="8">
    <location>
        <begin position="6"/>
        <end position="103"/>
    </location>
</feature>
<evidence type="ECO:0000256" key="2">
    <source>
        <dbReference type="ARBA" id="ARBA00009098"/>
    </source>
</evidence>
<dbReference type="GO" id="GO:0018822">
    <property type="term" value="F:nitrile hydratase activity"/>
    <property type="evidence" value="ECO:0007669"/>
    <property type="project" value="UniProtKB-EC"/>
</dbReference>
<dbReference type="EC" id="4.2.1.84" evidence="3"/>
<dbReference type="InterPro" id="IPR024690">
    <property type="entry name" value="CN_hydtase_beta_dom_C"/>
</dbReference>
<protein>
    <recommendedName>
        <fullName evidence="3">nitrile hydratase</fullName>
        <ecNumber evidence="3">4.2.1.84</ecNumber>
    </recommendedName>
</protein>
<evidence type="ECO:0000256" key="6">
    <source>
        <dbReference type="SAM" id="MobiDB-lite"/>
    </source>
</evidence>
<evidence type="ECO:0000256" key="3">
    <source>
        <dbReference type="ARBA" id="ARBA00013079"/>
    </source>
</evidence>
<keyword evidence="4" id="KW-0456">Lyase</keyword>
<dbReference type="InterPro" id="IPR042262">
    <property type="entry name" value="CN_hydtase_beta_C"/>
</dbReference>
<proteinExistence type="inferred from homology"/>
<evidence type="ECO:0000256" key="5">
    <source>
        <dbReference type="ARBA" id="ARBA00044877"/>
    </source>
</evidence>
<dbReference type="InterPro" id="IPR049054">
    <property type="entry name" value="CN_hydtase_beta-like_N"/>
</dbReference>
<evidence type="ECO:0000256" key="4">
    <source>
        <dbReference type="ARBA" id="ARBA00023239"/>
    </source>
</evidence>
<dbReference type="PIRSF" id="PIRSF001427">
    <property type="entry name" value="NHase_beta"/>
    <property type="match status" value="1"/>
</dbReference>
<accession>A0A381PZJ4</accession>
<evidence type="ECO:0000259" key="7">
    <source>
        <dbReference type="Pfam" id="PF02211"/>
    </source>
</evidence>
<evidence type="ECO:0000256" key="1">
    <source>
        <dbReference type="ARBA" id="ARBA00004042"/>
    </source>
</evidence>
<dbReference type="GO" id="GO:0046914">
    <property type="term" value="F:transition metal ion binding"/>
    <property type="evidence" value="ECO:0007669"/>
    <property type="project" value="InterPro"/>
</dbReference>
<dbReference type="Gene3D" id="1.10.472.20">
    <property type="entry name" value="Nitrile hydratase, beta subunit"/>
    <property type="match status" value="1"/>
</dbReference>
<gene>
    <name evidence="9" type="ORF">METZ01_LOCUS25345</name>
</gene>
<dbReference type="AlphaFoldDB" id="A0A381PZJ4"/>
<organism evidence="9">
    <name type="scientific">marine metagenome</name>
    <dbReference type="NCBI Taxonomy" id="408172"/>
    <lineage>
        <taxon>unclassified sequences</taxon>
        <taxon>metagenomes</taxon>
        <taxon>ecological metagenomes</taxon>
    </lineage>
</organism>
<dbReference type="SUPFAM" id="SSF50090">
    <property type="entry name" value="Electron transport accessory proteins"/>
    <property type="match status" value="1"/>
</dbReference>
<comment type="function">
    <text evidence="1">NHase catalyzes the hydration of various nitrile compounds to the corresponding amides.</text>
</comment>